<dbReference type="EMBL" id="FOSL01000002">
    <property type="protein sequence ID" value="SFK06744.1"/>
    <property type="molecule type" value="Genomic_DNA"/>
</dbReference>
<dbReference type="PANTHER" id="PTHR46494:SF1">
    <property type="entry name" value="CORA FAMILY METAL ION TRANSPORTER (EUROFUNG)"/>
    <property type="match status" value="1"/>
</dbReference>
<dbReference type="PANTHER" id="PTHR46494">
    <property type="entry name" value="CORA FAMILY METAL ION TRANSPORTER (EUROFUNG)"/>
    <property type="match status" value="1"/>
</dbReference>
<evidence type="ECO:0000256" key="2">
    <source>
        <dbReference type="ARBA" id="ARBA00009765"/>
    </source>
</evidence>
<dbReference type="InterPro" id="IPR045863">
    <property type="entry name" value="CorA_TM1_TM2"/>
</dbReference>
<keyword evidence="8" id="KW-0406">Ion transport</keyword>
<evidence type="ECO:0000256" key="3">
    <source>
        <dbReference type="ARBA" id="ARBA00022448"/>
    </source>
</evidence>
<evidence type="ECO:0000313" key="10">
    <source>
        <dbReference type="EMBL" id="SFK06744.1"/>
    </source>
</evidence>
<dbReference type="Proteomes" id="UP000323300">
    <property type="component" value="Unassembled WGS sequence"/>
</dbReference>
<dbReference type="InterPro" id="IPR045861">
    <property type="entry name" value="CorA_cytoplasmic_dom"/>
</dbReference>
<dbReference type="NCBIfam" id="TIGR00383">
    <property type="entry name" value="corA"/>
    <property type="match status" value="1"/>
</dbReference>
<dbReference type="RefSeq" id="WP_149758806.1">
    <property type="nucleotide sequence ID" value="NZ_BSPE01000028.1"/>
</dbReference>
<evidence type="ECO:0000256" key="4">
    <source>
        <dbReference type="ARBA" id="ARBA00022475"/>
    </source>
</evidence>
<dbReference type="Gene3D" id="3.30.460.20">
    <property type="entry name" value="CorA soluble domain-like"/>
    <property type="match status" value="1"/>
</dbReference>
<proteinExistence type="inferred from homology"/>
<evidence type="ECO:0000256" key="5">
    <source>
        <dbReference type="ARBA" id="ARBA00022692"/>
    </source>
</evidence>
<sequence length="364" mass="40872">MAEAETTGSSARPHRKRSPVGASPGTLIADPSARQSALNLTLISPDDCKFVDDASLDDVAAACRKWPLIWLDCVGLANISLIEEIGKIFGLHPLALEDAVNTGQRSKADFFDDHAYFVLSMIDDAKTARYEQISFFFGDNFVVTFQEREGDPFEPVRRRIRVSNPSRLRHRKADYLAYALIDAVVDSYFPIVDATGDTVDRIEDELLASPKKHQIGQLHGLRRATNLLKRTLWPLRDALTALVRSDAAFISAETKVYFNDTLDHAVRLIETVESQREMMIGLIEMHLSLAQSRTNEIIGVLTIISAIFIPLTFLAGIWGMNFDPSASPWNMPELLSYYGYPIALGFMALVALMMVLFFRWKKWL</sequence>
<comment type="function">
    <text evidence="8">Mediates influx of magnesium ions.</text>
</comment>
<keyword evidence="6 8" id="KW-1133">Transmembrane helix</keyword>
<dbReference type="FunFam" id="1.20.58.340:FF:000012">
    <property type="entry name" value="Magnesium transport protein CorA"/>
    <property type="match status" value="1"/>
</dbReference>
<gene>
    <name evidence="8" type="primary">corA</name>
    <name evidence="10" type="ORF">SAMN04488498_102213</name>
</gene>
<evidence type="ECO:0000256" key="9">
    <source>
        <dbReference type="SAM" id="MobiDB-lite"/>
    </source>
</evidence>
<evidence type="ECO:0000256" key="1">
    <source>
        <dbReference type="ARBA" id="ARBA00004651"/>
    </source>
</evidence>
<protein>
    <recommendedName>
        <fullName evidence="8">Magnesium transport protein CorA</fullName>
    </recommendedName>
</protein>
<feature type="region of interest" description="Disordered" evidence="9">
    <location>
        <begin position="1"/>
        <end position="29"/>
    </location>
</feature>
<comment type="subcellular location">
    <subcellularLocation>
        <location evidence="1">Cell membrane</location>
        <topology evidence="1">Multi-pass membrane protein</topology>
    </subcellularLocation>
    <subcellularLocation>
        <location evidence="8">Membrane</location>
        <topology evidence="8">Multi-pass membrane protein</topology>
    </subcellularLocation>
</comment>
<dbReference type="InterPro" id="IPR002523">
    <property type="entry name" value="MgTranspt_CorA/ZnTranspt_ZntB"/>
</dbReference>
<evidence type="ECO:0000313" key="11">
    <source>
        <dbReference type="Proteomes" id="UP000323300"/>
    </source>
</evidence>
<dbReference type="Gene3D" id="1.20.58.340">
    <property type="entry name" value="Magnesium transport protein CorA, transmembrane region"/>
    <property type="match status" value="2"/>
</dbReference>
<reference evidence="10 11" key="1">
    <citation type="submission" date="2016-10" db="EMBL/GenBank/DDBJ databases">
        <authorList>
            <person name="Varghese N."/>
            <person name="Submissions S."/>
        </authorList>
    </citation>
    <scope>NUCLEOTIDE SEQUENCE [LARGE SCALE GENOMIC DNA]</scope>
    <source>
        <strain evidence="10 11">DSM 21822</strain>
    </source>
</reference>
<dbReference type="GO" id="GO:0005886">
    <property type="term" value="C:plasma membrane"/>
    <property type="evidence" value="ECO:0007669"/>
    <property type="project" value="UniProtKB-SubCell"/>
</dbReference>
<dbReference type="AlphaFoldDB" id="A0A1I3WGB0"/>
<keyword evidence="7 8" id="KW-0472">Membrane</keyword>
<accession>A0A1I3WGB0</accession>
<dbReference type="GO" id="GO:0050897">
    <property type="term" value="F:cobalt ion binding"/>
    <property type="evidence" value="ECO:0007669"/>
    <property type="project" value="TreeGrafter"/>
</dbReference>
<dbReference type="CDD" id="cd12828">
    <property type="entry name" value="TmCorA-like_1"/>
    <property type="match status" value="1"/>
</dbReference>
<keyword evidence="4 8" id="KW-1003">Cell membrane</keyword>
<dbReference type="GO" id="GO:0000287">
    <property type="term" value="F:magnesium ion binding"/>
    <property type="evidence" value="ECO:0007669"/>
    <property type="project" value="TreeGrafter"/>
</dbReference>
<keyword evidence="3 8" id="KW-0813">Transport</keyword>
<dbReference type="GO" id="GO:0015087">
    <property type="term" value="F:cobalt ion transmembrane transporter activity"/>
    <property type="evidence" value="ECO:0007669"/>
    <property type="project" value="UniProtKB-UniRule"/>
</dbReference>
<dbReference type="SUPFAM" id="SSF144083">
    <property type="entry name" value="Magnesium transport protein CorA, transmembrane region"/>
    <property type="match status" value="1"/>
</dbReference>
<evidence type="ECO:0000256" key="6">
    <source>
        <dbReference type="ARBA" id="ARBA00022989"/>
    </source>
</evidence>
<keyword evidence="11" id="KW-1185">Reference proteome</keyword>
<evidence type="ECO:0000256" key="7">
    <source>
        <dbReference type="ARBA" id="ARBA00023136"/>
    </source>
</evidence>
<dbReference type="Pfam" id="PF01544">
    <property type="entry name" value="CorA"/>
    <property type="match status" value="1"/>
</dbReference>
<feature type="compositionally biased region" description="Polar residues" evidence="9">
    <location>
        <begin position="1"/>
        <end position="10"/>
    </location>
</feature>
<dbReference type="InterPro" id="IPR004488">
    <property type="entry name" value="Mg/Co-transport_prot_CorA"/>
</dbReference>
<evidence type="ECO:0000256" key="8">
    <source>
        <dbReference type="RuleBase" id="RU362010"/>
    </source>
</evidence>
<dbReference type="GO" id="GO:0015095">
    <property type="term" value="F:magnesium ion transmembrane transporter activity"/>
    <property type="evidence" value="ECO:0007669"/>
    <property type="project" value="UniProtKB-UniRule"/>
</dbReference>
<name>A0A1I3WGB0_9HYPH</name>
<feature type="transmembrane region" description="Helical" evidence="8">
    <location>
        <begin position="297"/>
        <end position="318"/>
    </location>
</feature>
<keyword evidence="5 8" id="KW-0812">Transmembrane</keyword>
<keyword evidence="8" id="KW-0460">Magnesium</keyword>
<feature type="transmembrane region" description="Helical" evidence="8">
    <location>
        <begin position="338"/>
        <end position="358"/>
    </location>
</feature>
<dbReference type="SUPFAM" id="SSF143865">
    <property type="entry name" value="CorA soluble domain-like"/>
    <property type="match status" value="1"/>
</dbReference>
<comment type="similarity">
    <text evidence="2 8">Belongs to the CorA metal ion transporter (MIT) (TC 1.A.35) family.</text>
</comment>
<organism evidence="10 11">
    <name type="scientific">Neomesorhizobium albiziae</name>
    <dbReference type="NCBI Taxonomy" id="335020"/>
    <lineage>
        <taxon>Bacteria</taxon>
        <taxon>Pseudomonadati</taxon>
        <taxon>Pseudomonadota</taxon>
        <taxon>Alphaproteobacteria</taxon>
        <taxon>Hyphomicrobiales</taxon>
        <taxon>Phyllobacteriaceae</taxon>
        <taxon>Neomesorhizobium</taxon>
    </lineage>
</organism>
<dbReference type="OrthoDB" id="9803416at2"/>